<dbReference type="AlphaFoldDB" id="A0A6A4QM42"/>
<reference evidence="2" key="1">
    <citation type="journal article" date="2020" name="Nat. Commun.">
        <title>Genome sequence of the cluster root forming white lupin.</title>
        <authorList>
            <person name="Hufnagel B."/>
            <person name="Marques A."/>
            <person name="Soriano A."/>
            <person name="Marques L."/>
            <person name="Divol F."/>
            <person name="Doumas P."/>
            <person name="Sallet E."/>
            <person name="Mancinotti D."/>
            <person name="Carrere S."/>
            <person name="Marande W."/>
            <person name="Arribat S."/>
            <person name="Keller J."/>
            <person name="Huneau C."/>
            <person name="Blein T."/>
            <person name="Aime D."/>
            <person name="Laguerre M."/>
            <person name="Taylor J."/>
            <person name="Schubert V."/>
            <person name="Nelson M."/>
            <person name="Geu-Flores F."/>
            <person name="Crespi M."/>
            <person name="Gallardo-Guerrero K."/>
            <person name="Delaux P.-M."/>
            <person name="Salse J."/>
            <person name="Berges H."/>
            <person name="Guyot R."/>
            <person name="Gouzy J."/>
            <person name="Peret B."/>
        </authorList>
    </citation>
    <scope>NUCLEOTIDE SEQUENCE [LARGE SCALE GENOMIC DNA]</scope>
    <source>
        <strain evidence="2">cv. Amiga</strain>
    </source>
</reference>
<evidence type="ECO:0000313" key="2">
    <source>
        <dbReference type="Proteomes" id="UP000447434"/>
    </source>
</evidence>
<evidence type="ECO:0000313" key="1">
    <source>
        <dbReference type="EMBL" id="KAE9614366.1"/>
    </source>
</evidence>
<dbReference type="Proteomes" id="UP000447434">
    <property type="component" value="Chromosome 5"/>
</dbReference>
<dbReference type="EMBL" id="WOCE01000005">
    <property type="protein sequence ID" value="KAE9614366.1"/>
    <property type="molecule type" value="Genomic_DNA"/>
</dbReference>
<proteinExistence type="predicted"/>
<sequence length="102" mass="11732">MVAISIRWLSKNGFFTTTFVLNSLITIYFNCKCIVDSYVVLEEAEAVAMCDHISYNAMIDMTSFHRIHSSLNKLYGKNVNIEFILHFPGKVTCFHDGCQEFH</sequence>
<gene>
    <name evidence="1" type="ORF">Lalb_Chr05g0227161</name>
</gene>
<name>A0A6A4QM42_LUPAL</name>
<protein>
    <submittedName>
        <fullName evidence="1">Uncharacterized protein</fullName>
    </submittedName>
</protein>
<organism evidence="1 2">
    <name type="scientific">Lupinus albus</name>
    <name type="common">White lupine</name>
    <name type="synonym">Lupinus termis</name>
    <dbReference type="NCBI Taxonomy" id="3870"/>
    <lineage>
        <taxon>Eukaryota</taxon>
        <taxon>Viridiplantae</taxon>
        <taxon>Streptophyta</taxon>
        <taxon>Embryophyta</taxon>
        <taxon>Tracheophyta</taxon>
        <taxon>Spermatophyta</taxon>
        <taxon>Magnoliopsida</taxon>
        <taxon>eudicotyledons</taxon>
        <taxon>Gunneridae</taxon>
        <taxon>Pentapetalae</taxon>
        <taxon>rosids</taxon>
        <taxon>fabids</taxon>
        <taxon>Fabales</taxon>
        <taxon>Fabaceae</taxon>
        <taxon>Papilionoideae</taxon>
        <taxon>50 kb inversion clade</taxon>
        <taxon>genistoids sensu lato</taxon>
        <taxon>core genistoids</taxon>
        <taxon>Genisteae</taxon>
        <taxon>Lupinus</taxon>
    </lineage>
</organism>
<keyword evidence="2" id="KW-1185">Reference proteome</keyword>
<comment type="caution">
    <text evidence="1">The sequence shown here is derived from an EMBL/GenBank/DDBJ whole genome shotgun (WGS) entry which is preliminary data.</text>
</comment>
<accession>A0A6A4QM42</accession>